<gene>
    <name evidence="2" type="ORF">C8D90_101785</name>
</gene>
<evidence type="ECO:0000313" key="2">
    <source>
        <dbReference type="EMBL" id="RDK97337.1"/>
    </source>
</evidence>
<sequence>MIVRYGPQDAQRWATFSGDFNPIHFDLAAAHHIGLPSRAVHGMRAMLDLKQHISKTYLQHTEENAPSLHFSARLKAPLYESHDYHLTSDNRQPQRIRSVIRDAESTVNSIEATLRPAPLPHYAISSPEQTFDPGAREAAFNDATADSSEKLAGWLLPDASLFCCILEAPQTMQVVNDVLPDLGARCLAEVFPVLPMVQTHHDVYFSSTLLSPQSAGAMPLRWHVIPTILMGNRNEGFIFRMGAQGSLSHREHITVLITLKTWPLL</sequence>
<reference evidence="2 3" key="1">
    <citation type="submission" date="2018-07" db="EMBL/GenBank/DDBJ databases">
        <title>Genomic Encyclopedia of Type Strains, Phase IV (KMG-IV): sequencing the most valuable type-strain genomes for metagenomic binning, comparative biology and taxonomic classification.</title>
        <authorList>
            <person name="Goeker M."/>
        </authorList>
    </citation>
    <scope>NUCLEOTIDE SEQUENCE [LARGE SCALE GENOMIC DNA]</scope>
    <source>
        <strain evidence="2 3">DSM 103736</strain>
    </source>
</reference>
<dbReference type="EMBL" id="QRAP01000001">
    <property type="protein sequence ID" value="RDK97337.1"/>
    <property type="molecule type" value="Genomic_DNA"/>
</dbReference>
<keyword evidence="3" id="KW-1185">Reference proteome</keyword>
<protein>
    <submittedName>
        <fullName evidence="2">MaoC dehydratase-like protein</fullName>
    </submittedName>
</protein>
<organism evidence="2 3">
    <name type="scientific">Enterobacillus tribolii</name>
    <dbReference type="NCBI Taxonomy" id="1487935"/>
    <lineage>
        <taxon>Bacteria</taxon>
        <taxon>Pseudomonadati</taxon>
        <taxon>Pseudomonadota</taxon>
        <taxon>Gammaproteobacteria</taxon>
        <taxon>Enterobacterales</taxon>
        <taxon>Hafniaceae</taxon>
        <taxon>Enterobacillus</taxon>
    </lineage>
</organism>
<dbReference type="InterPro" id="IPR002539">
    <property type="entry name" value="MaoC-like_dom"/>
</dbReference>
<proteinExistence type="predicted"/>
<dbReference type="OrthoDB" id="9774179at2"/>
<dbReference type="SUPFAM" id="SSF54637">
    <property type="entry name" value="Thioesterase/thiol ester dehydrase-isomerase"/>
    <property type="match status" value="1"/>
</dbReference>
<comment type="caution">
    <text evidence="2">The sequence shown here is derived from an EMBL/GenBank/DDBJ whole genome shotgun (WGS) entry which is preliminary data.</text>
</comment>
<dbReference type="Pfam" id="PF01575">
    <property type="entry name" value="MaoC_dehydratas"/>
    <property type="match status" value="1"/>
</dbReference>
<evidence type="ECO:0000313" key="3">
    <source>
        <dbReference type="Proteomes" id="UP000254848"/>
    </source>
</evidence>
<dbReference type="InterPro" id="IPR029069">
    <property type="entry name" value="HotDog_dom_sf"/>
</dbReference>
<evidence type="ECO:0000259" key="1">
    <source>
        <dbReference type="Pfam" id="PF01575"/>
    </source>
</evidence>
<accession>A0A370R4I7</accession>
<name>A0A370R4I7_9GAMM</name>
<dbReference type="Proteomes" id="UP000254848">
    <property type="component" value="Unassembled WGS sequence"/>
</dbReference>
<dbReference type="Gene3D" id="3.10.129.10">
    <property type="entry name" value="Hotdog Thioesterase"/>
    <property type="match status" value="1"/>
</dbReference>
<dbReference type="RefSeq" id="WP_115457064.1">
    <property type="nucleotide sequence ID" value="NZ_QRAP01000001.1"/>
</dbReference>
<dbReference type="AlphaFoldDB" id="A0A370R4I7"/>
<feature type="domain" description="MaoC-like" evidence="1">
    <location>
        <begin position="7"/>
        <end position="43"/>
    </location>
</feature>